<comment type="caution">
    <text evidence="7">The sequence shown here is derived from an EMBL/GenBank/DDBJ whole genome shotgun (WGS) entry which is preliminary data.</text>
</comment>
<dbReference type="GO" id="GO:0004017">
    <property type="term" value="F:AMP kinase activity"/>
    <property type="evidence" value="ECO:0007669"/>
    <property type="project" value="UniProtKB-EC"/>
</dbReference>
<gene>
    <name evidence="7" type="ORF">O6P43_008823</name>
</gene>
<evidence type="ECO:0000256" key="1">
    <source>
        <dbReference type="ARBA" id="ARBA00007220"/>
    </source>
</evidence>
<dbReference type="AlphaFoldDB" id="A0AAD7PX58"/>
<dbReference type="InterPro" id="IPR027417">
    <property type="entry name" value="P-loop_NTPase"/>
</dbReference>
<evidence type="ECO:0000313" key="7">
    <source>
        <dbReference type="EMBL" id="KAJ7970680.1"/>
    </source>
</evidence>
<dbReference type="PANTHER" id="PTHR23359">
    <property type="entry name" value="NUCLEOTIDE KINASE"/>
    <property type="match status" value="1"/>
</dbReference>
<dbReference type="KEGG" id="qsa:O6P43_008823"/>
<dbReference type="CDD" id="cd01428">
    <property type="entry name" value="ADK"/>
    <property type="match status" value="1"/>
</dbReference>
<sequence length="295" mass="33543">MAGISRLRMVSQPLGVIRSPKRAYGLAAAAQYDYDDYQEEYEQYRDQNCKIPIVDSEQWTPERGVQWAMIGESRVKRHLYTERLSRLLEVPHISMGTLVRQELNPRSSLYQQCNFISLLNSSTWSSYLLSLFLMPIANALNEGKLVPEEIIFGLLSKRLEEGYSRGESGFILDGIPRTRIQAEILDQIAHVDLVVNFKSTEDNLVKEKFGIGNISPHHENLNMSSARCRLNQQLQEKKLDSPSADSKALEDYYKKQKKLLDFEMAGAPRETWQGLLAALHLQHINAVSSSAKLTA</sequence>
<name>A0AAD7PX58_QUISA</name>
<evidence type="ECO:0000256" key="6">
    <source>
        <dbReference type="ARBA" id="ARBA00031517"/>
    </source>
</evidence>
<evidence type="ECO:0000256" key="3">
    <source>
        <dbReference type="ARBA" id="ARBA00022679"/>
    </source>
</evidence>
<proteinExistence type="inferred from homology"/>
<dbReference type="Gene3D" id="3.40.50.300">
    <property type="entry name" value="P-loop containing nucleotide triphosphate hydrolases"/>
    <property type="match status" value="1"/>
</dbReference>
<dbReference type="SUPFAM" id="SSF52540">
    <property type="entry name" value="P-loop containing nucleoside triphosphate hydrolases"/>
    <property type="match status" value="1"/>
</dbReference>
<dbReference type="InterPro" id="IPR033690">
    <property type="entry name" value="Adenylat_kinase_CS"/>
</dbReference>
<protein>
    <recommendedName>
        <fullName evidence="2">adenylate kinase</fullName>
        <ecNumber evidence="2">2.7.4.3</ecNumber>
    </recommendedName>
    <alternativeName>
        <fullName evidence="6">ATP:AMP phosphotransferase</fullName>
    </alternativeName>
</protein>
<dbReference type="Pfam" id="PF00406">
    <property type="entry name" value="ADK"/>
    <property type="match status" value="1"/>
</dbReference>
<keyword evidence="5 7" id="KW-0418">Kinase</keyword>
<evidence type="ECO:0000256" key="5">
    <source>
        <dbReference type="ARBA" id="ARBA00022777"/>
    </source>
</evidence>
<keyword evidence="3" id="KW-0808">Transferase</keyword>
<dbReference type="Proteomes" id="UP001163823">
    <property type="component" value="Chromosome 4"/>
</dbReference>
<reference evidence="7" key="1">
    <citation type="journal article" date="2023" name="Science">
        <title>Elucidation of the pathway for biosynthesis of saponin adjuvants from the soapbark tree.</title>
        <authorList>
            <person name="Reed J."/>
            <person name="Orme A."/>
            <person name="El-Demerdash A."/>
            <person name="Owen C."/>
            <person name="Martin L.B.B."/>
            <person name="Misra R.C."/>
            <person name="Kikuchi S."/>
            <person name="Rejzek M."/>
            <person name="Martin A.C."/>
            <person name="Harkess A."/>
            <person name="Leebens-Mack J."/>
            <person name="Louveau T."/>
            <person name="Stephenson M.J."/>
            <person name="Osbourn A."/>
        </authorList>
    </citation>
    <scope>NUCLEOTIDE SEQUENCE</scope>
    <source>
        <strain evidence="7">S10</strain>
    </source>
</reference>
<organism evidence="7 8">
    <name type="scientific">Quillaja saponaria</name>
    <name type="common">Soap bark tree</name>
    <dbReference type="NCBI Taxonomy" id="32244"/>
    <lineage>
        <taxon>Eukaryota</taxon>
        <taxon>Viridiplantae</taxon>
        <taxon>Streptophyta</taxon>
        <taxon>Embryophyta</taxon>
        <taxon>Tracheophyta</taxon>
        <taxon>Spermatophyta</taxon>
        <taxon>Magnoliopsida</taxon>
        <taxon>eudicotyledons</taxon>
        <taxon>Gunneridae</taxon>
        <taxon>Pentapetalae</taxon>
        <taxon>rosids</taxon>
        <taxon>fabids</taxon>
        <taxon>Fabales</taxon>
        <taxon>Quillajaceae</taxon>
        <taxon>Quillaja</taxon>
    </lineage>
</organism>
<comment type="similarity">
    <text evidence="1">Belongs to the adenylate kinase family.</text>
</comment>
<evidence type="ECO:0000256" key="2">
    <source>
        <dbReference type="ARBA" id="ARBA00012955"/>
    </source>
</evidence>
<dbReference type="InterPro" id="IPR000850">
    <property type="entry name" value="Adenylat/UMP-CMP_kin"/>
</dbReference>
<keyword evidence="8" id="KW-1185">Reference proteome</keyword>
<dbReference type="PROSITE" id="PS00113">
    <property type="entry name" value="ADENYLATE_KINASE"/>
    <property type="match status" value="1"/>
</dbReference>
<dbReference type="EC" id="2.7.4.3" evidence="2"/>
<accession>A0AAD7PX58</accession>
<dbReference type="GO" id="GO:0005524">
    <property type="term" value="F:ATP binding"/>
    <property type="evidence" value="ECO:0007669"/>
    <property type="project" value="InterPro"/>
</dbReference>
<evidence type="ECO:0000256" key="4">
    <source>
        <dbReference type="ARBA" id="ARBA00022741"/>
    </source>
</evidence>
<evidence type="ECO:0000313" key="8">
    <source>
        <dbReference type="Proteomes" id="UP001163823"/>
    </source>
</evidence>
<keyword evidence="4" id="KW-0547">Nucleotide-binding</keyword>
<dbReference type="EMBL" id="JARAOO010000004">
    <property type="protein sequence ID" value="KAJ7970680.1"/>
    <property type="molecule type" value="Genomic_DNA"/>
</dbReference>